<dbReference type="STRING" id="883.DvMF_2948"/>
<dbReference type="KEGG" id="dvm:DvMF_2948"/>
<dbReference type="EMBL" id="CP001197">
    <property type="protein sequence ID" value="ACL09885.1"/>
    <property type="molecule type" value="Genomic_DNA"/>
</dbReference>
<dbReference type="InterPro" id="IPR009057">
    <property type="entry name" value="Homeodomain-like_sf"/>
</dbReference>
<dbReference type="PANTHER" id="PTHR43436:SF1">
    <property type="entry name" value="TRANSCRIPTIONAL REGULATORY PROTEIN"/>
    <property type="match status" value="1"/>
</dbReference>
<keyword evidence="1" id="KW-0805">Transcription regulation</keyword>
<dbReference type="GO" id="GO:0043565">
    <property type="term" value="F:sequence-specific DNA binding"/>
    <property type="evidence" value="ECO:0007669"/>
    <property type="project" value="InterPro"/>
</dbReference>
<organism evidence="4">
    <name type="scientific">Nitratidesulfovibrio vulgaris (strain DSM 19637 / Miyazaki F)</name>
    <name type="common">Desulfovibrio vulgaris</name>
    <dbReference type="NCBI Taxonomy" id="883"/>
    <lineage>
        <taxon>Bacteria</taxon>
        <taxon>Pseudomonadati</taxon>
        <taxon>Thermodesulfobacteriota</taxon>
        <taxon>Desulfovibrionia</taxon>
        <taxon>Desulfovibrionales</taxon>
        <taxon>Desulfovibrionaceae</taxon>
        <taxon>Nitratidesulfovibrio</taxon>
    </lineage>
</organism>
<dbReference type="SUPFAM" id="SSF46689">
    <property type="entry name" value="Homeodomain-like"/>
    <property type="match status" value="2"/>
</dbReference>
<dbReference type="InterPro" id="IPR018060">
    <property type="entry name" value="HTH_AraC"/>
</dbReference>
<evidence type="ECO:0000256" key="1">
    <source>
        <dbReference type="ARBA" id="ARBA00023015"/>
    </source>
</evidence>
<protein>
    <submittedName>
        <fullName evidence="4">Transcriptional regulator, AraC family</fullName>
    </submittedName>
</protein>
<dbReference type="eggNOG" id="COG2207">
    <property type="taxonomic scope" value="Bacteria"/>
</dbReference>
<dbReference type="SMART" id="SM00342">
    <property type="entry name" value="HTH_ARAC"/>
    <property type="match status" value="1"/>
</dbReference>
<dbReference type="PANTHER" id="PTHR43436">
    <property type="entry name" value="ARAC-FAMILY TRANSCRIPTIONAL REGULATOR"/>
    <property type="match status" value="1"/>
</dbReference>
<dbReference type="PROSITE" id="PS01124">
    <property type="entry name" value="HTH_ARAC_FAMILY_2"/>
    <property type="match status" value="1"/>
</dbReference>
<dbReference type="Pfam" id="PF12833">
    <property type="entry name" value="HTH_18"/>
    <property type="match status" value="1"/>
</dbReference>
<sequence>MIEAIGVEKRNAILKEKLLKWLPEQSRLETQIFGLALSRFDQETSAEKCFYHPIVALIVQGFKRSMIGNHDADYGERHSMVVGVDMPGIFHITHASQQNPFLSLSVRLDRRIISQLATEMPSIVTSDNKPANPVAISEASEELLEAFIRLVDLLDTPSRIPVFAPMILREIHFHLLSGSQGDCLRLFSTGGTQTSQIAQAITWLRENYTGHLHMEELARQVNMAPSTFNRHFKQVTSLSPLQFQKRLRLYEAERLMLLEGKDAGTAAVMVGYESGSQFSREYKRQFGAPPRRDVAQKRS</sequence>
<gene>
    <name evidence="4" type="ordered locus">DvMF_2948</name>
</gene>
<dbReference type="Pfam" id="PF06719">
    <property type="entry name" value="AraC_N"/>
    <property type="match status" value="1"/>
</dbReference>
<dbReference type="HOGENOM" id="CLU_000445_100_0_7"/>
<evidence type="ECO:0000259" key="3">
    <source>
        <dbReference type="PROSITE" id="PS01124"/>
    </source>
</evidence>
<dbReference type="AlphaFoldDB" id="B8DSD0"/>
<dbReference type="InterPro" id="IPR009594">
    <property type="entry name" value="Tscrpt_reg_HTH_AraC_N"/>
</dbReference>
<dbReference type="GO" id="GO:0003700">
    <property type="term" value="F:DNA-binding transcription factor activity"/>
    <property type="evidence" value="ECO:0007669"/>
    <property type="project" value="InterPro"/>
</dbReference>
<proteinExistence type="predicted"/>
<feature type="domain" description="HTH araC/xylS-type" evidence="3">
    <location>
        <begin position="198"/>
        <end position="296"/>
    </location>
</feature>
<name>B8DSD0_NITV9</name>
<dbReference type="OrthoDB" id="9802263at2"/>
<accession>B8DSD0</accession>
<dbReference type="Gene3D" id="1.10.10.60">
    <property type="entry name" value="Homeodomain-like"/>
    <property type="match status" value="1"/>
</dbReference>
<reference evidence="4" key="1">
    <citation type="submission" date="2008-10" db="EMBL/GenBank/DDBJ databases">
        <title>Complete sequence of Desulfovibrio vulgaris str. 'Miyazaki F'.</title>
        <authorList>
            <person name="Lucas S."/>
            <person name="Copeland A."/>
            <person name="Lapidus A."/>
            <person name="Glavina del Rio T."/>
            <person name="Dalin E."/>
            <person name="Tice H."/>
            <person name="Bruce D."/>
            <person name="Goodwin L."/>
            <person name="Pitluck S."/>
            <person name="Sims D."/>
            <person name="Brettin T."/>
            <person name="Detter J.C."/>
            <person name="Han C."/>
            <person name="Larimer F."/>
            <person name="Land M."/>
            <person name="Hauser L."/>
            <person name="Kyrpides N."/>
            <person name="Mikhailova N."/>
            <person name="Hazen T.C."/>
            <person name="Richardson P."/>
        </authorList>
    </citation>
    <scope>NUCLEOTIDE SEQUENCE</scope>
    <source>
        <strain evidence="4">Miyazaki F</strain>
    </source>
</reference>
<evidence type="ECO:0000256" key="2">
    <source>
        <dbReference type="ARBA" id="ARBA00023163"/>
    </source>
</evidence>
<evidence type="ECO:0000313" key="4">
    <source>
        <dbReference type="EMBL" id="ACL09885.1"/>
    </source>
</evidence>
<keyword evidence="2" id="KW-0804">Transcription</keyword>